<dbReference type="EC" id="2.3.2.27" evidence="4"/>
<evidence type="ECO:0000256" key="13">
    <source>
        <dbReference type="SAM" id="Phobius"/>
    </source>
</evidence>
<organism evidence="15 16">
    <name type="scientific">Plasmodium gallinaceum</name>
    <dbReference type="NCBI Taxonomy" id="5849"/>
    <lineage>
        <taxon>Eukaryota</taxon>
        <taxon>Sar</taxon>
        <taxon>Alveolata</taxon>
        <taxon>Apicomplexa</taxon>
        <taxon>Aconoidasida</taxon>
        <taxon>Haemosporida</taxon>
        <taxon>Plasmodiidae</taxon>
        <taxon>Plasmodium</taxon>
        <taxon>Plasmodium (Haemamoeba)</taxon>
    </lineage>
</organism>
<dbReference type="PANTHER" id="PTHR12313">
    <property type="entry name" value="E3 UBIQUITIN-PROTEIN LIGASE RNF5-RELATED"/>
    <property type="match status" value="1"/>
</dbReference>
<feature type="region of interest" description="Disordered" evidence="12">
    <location>
        <begin position="424"/>
        <end position="446"/>
    </location>
</feature>
<dbReference type="RefSeq" id="XP_028526670.1">
    <property type="nucleotide sequence ID" value="XM_028675105.1"/>
</dbReference>
<feature type="compositionally biased region" description="Basic and acidic residues" evidence="12">
    <location>
        <begin position="265"/>
        <end position="322"/>
    </location>
</feature>
<keyword evidence="5" id="KW-0808">Transferase</keyword>
<keyword evidence="13" id="KW-0812">Transmembrane</keyword>
<name>A0A1J1GN12_PLAGA</name>
<evidence type="ECO:0000259" key="14">
    <source>
        <dbReference type="PROSITE" id="PS50089"/>
    </source>
</evidence>
<dbReference type="Pfam" id="PF00097">
    <property type="entry name" value="zf-C3HC4"/>
    <property type="match status" value="1"/>
</dbReference>
<dbReference type="SMART" id="SM00184">
    <property type="entry name" value="RING"/>
    <property type="match status" value="1"/>
</dbReference>
<dbReference type="VEuPathDB" id="PlasmoDB:PGAL8A_00155800"/>
<dbReference type="GO" id="GO:0016567">
    <property type="term" value="P:protein ubiquitination"/>
    <property type="evidence" value="ECO:0007669"/>
    <property type="project" value="UniProtKB-UniPathway"/>
</dbReference>
<dbReference type="Gene3D" id="3.30.40.10">
    <property type="entry name" value="Zinc/RING finger domain, C3HC4 (zinc finger)"/>
    <property type="match status" value="1"/>
</dbReference>
<dbReference type="GO" id="GO:0006511">
    <property type="term" value="P:ubiquitin-dependent protein catabolic process"/>
    <property type="evidence" value="ECO:0007669"/>
    <property type="project" value="InterPro"/>
</dbReference>
<sequence>MNERVNEYDELYDDIYDYDVNEVLNVKEKIINYDLNDNITEKNLTSEYKLVEDKFEFSNEKQTNCEQQKDDEKNTSIELNNMNSCKQNIENEYDEYFHGTRNIKKEEENDIENFEKKDNKNHLNYNINKFNTISINYKKNETSHEILSDETKIKEYKTNYCGEKIKSINEEINSKNDIDEKISNEEVDVFDNIIKKNLINDKEKNEFHENKSTIFFSYGNDEHENKENKQNNDIINKNNINENYDKVSEIKEDAILKENEFKYEKNENSKTEENEFKYEKNENIKSEENENIKSEENENIKSEENEFKYEKNENSKSKEDLLNLKSNNESSKSKENNLKCEEDEIKRENQNKNAYSENENRSTFECNICFDDVRDPVVTKCGHLFCWLCLCSWIKKNNDCPVCKAEVSRENVIPLYGRGNSSNQHKYANVDEPRPTPKRKEGVRRNNNYTNNLGLRASFGVWMNPFSFGLSYTNMSEEPYFNDNRNENRRVQTETFHAEAASSFFFFLGFFLSLYILFYSS</sequence>
<proteinExistence type="predicted"/>
<evidence type="ECO:0000256" key="11">
    <source>
        <dbReference type="PROSITE-ProRule" id="PRU00175"/>
    </source>
</evidence>
<protein>
    <recommendedName>
        <fullName evidence="4">RING-type E3 ubiquitin transferase</fullName>
        <ecNumber evidence="4">2.3.2.27</ecNumber>
    </recommendedName>
</protein>
<keyword evidence="10 13" id="KW-0472">Membrane</keyword>
<dbReference type="GO" id="GO:0008270">
    <property type="term" value="F:zinc ion binding"/>
    <property type="evidence" value="ECO:0007669"/>
    <property type="project" value="UniProtKB-KW"/>
</dbReference>
<evidence type="ECO:0000256" key="4">
    <source>
        <dbReference type="ARBA" id="ARBA00012483"/>
    </source>
</evidence>
<dbReference type="EMBL" id="CVMV01000019">
    <property type="protein sequence ID" value="CRG93849.1"/>
    <property type="molecule type" value="Genomic_DNA"/>
</dbReference>
<feature type="compositionally biased region" description="Basic and acidic residues" evidence="12">
    <location>
        <begin position="331"/>
        <end position="345"/>
    </location>
</feature>
<keyword evidence="16" id="KW-1185">Reference proteome</keyword>
<keyword evidence="13" id="KW-1133">Transmembrane helix</keyword>
<evidence type="ECO:0000256" key="5">
    <source>
        <dbReference type="ARBA" id="ARBA00022679"/>
    </source>
</evidence>
<feature type="domain" description="RING-type" evidence="14">
    <location>
        <begin position="366"/>
        <end position="404"/>
    </location>
</feature>
<evidence type="ECO:0000256" key="10">
    <source>
        <dbReference type="ARBA" id="ARBA00023136"/>
    </source>
</evidence>
<dbReference type="InterPro" id="IPR001841">
    <property type="entry name" value="Znf_RING"/>
</dbReference>
<feature type="compositionally biased region" description="Basic and acidic residues" evidence="12">
    <location>
        <begin position="428"/>
        <end position="444"/>
    </location>
</feature>
<comment type="caution">
    <text evidence="15">The sequence shown here is derived from an EMBL/GenBank/DDBJ whole genome shotgun (WGS) entry which is preliminary data.</text>
</comment>
<keyword evidence="8" id="KW-0833">Ubl conjugation pathway</keyword>
<keyword evidence="6" id="KW-0479">Metal-binding</keyword>
<evidence type="ECO:0000313" key="16">
    <source>
        <dbReference type="Proteomes" id="UP000220797"/>
    </source>
</evidence>
<dbReference type="GO" id="GO:0061630">
    <property type="term" value="F:ubiquitin protein ligase activity"/>
    <property type="evidence" value="ECO:0007669"/>
    <property type="project" value="UniProtKB-EC"/>
</dbReference>
<evidence type="ECO:0000256" key="7">
    <source>
        <dbReference type="ARBA" id="ARBA00022771"/>
    </source>
</evidence>
<comment type="pathway">
    <text evidence="3">Protein modification; protein ubiquitination.</text>
</comment>
<accession>A0A1J1GN12</accession>
<comment type="catalytic activity">
    <reaction evidence="1">
        <text>S-ubiquitinyl-[E2 ubiquitin-conjugating enzyme]-L-cysteine + [acceptor protein]-L-lysine = [E2 ubiquitin-conjugating enzyme]-L-cysteine + N(6)-ubiquitinyl-[acceptor protein]-L-lysine.</text>
        <dbReference type="EC" id="2.3.2.27"/>
    </reaction>
</comment>
<evidence type="ECO:0000256" key="2">
    <source>
        <dbReference type="ARBA" id="ARBA00004308"/>
    </source>
</evidence>
<dbReference type="InterPro" id="IPR018957">
    <property type="entry name" value="Znf_C3HC4_RING-type"/>
</dbReference>
<dbReference type="InterPro" id="IPR045103">
    <property type="entry name" value="RNF5/RNF185-like"/>
</dbReference>
<evidence type="ECO:0000256" key="6">
    <source>
        <dbReference type="ARBA" id="ARBA00022723"/>
    </source>
</evidence>
<gene>
    <name evidence="15" type="ORF">PGAL8A_00155800</name>
</gene>
<dbReference type="SUPFAM" id="SSF57850">
    <property type="entry name" value="RING/U-box"/>
    <property type="match status" value="1"/>
</dbReference>
<dbReference type="GO" id="GO:0005783">
    <property type="term" value="C:endoplasmic reticulum"/>
    <property type="evidence" value="ECO:0007669"/>
    <property type="project" value="InterPro"/>
</dbReference>
<dbReference type="OrthoDB" id="10254945at2759"/>
<evidence type="ECO:0000256" key="8">
    <source>
        <dbReference type="ARBA" id="ARBA00022786"/>
    </source>
</evidence>
<dbReference type="UniPathway" id="UPA00143"/>
<evidence type="ECO:0000313" key="15">
    <source>
        <dbReference type="EMBL" id="CRG93849.1"/>
    </source>
</evidence>
<dbReference type="InterPro" id="IPR017907">
    <property type="entry name" value="Znf_RING_CS"/>
</dbReference>
<dbReference type="AlphaFoldDB" id="A0A1J1GN12"/>
<dbReference type="InterPro" id="IPR013083">
    <property type="entry name" value="Znf_RING/FYVE/PHD"/>
</dbReference>
<dbReference type="PROSITE" id="PS00518">
    <property type="entry name" value="ZF_RING_1"/>
    <property type="match status" value="1"/>
</dbReference>
<dbReference type="OMA" id="NEFKYEK"/>
<evidence type="ECO:0000256" key="1">
    <source>
        <dbReference type="ARBA" id="ARBA00000900"/>
    </source>
</evidence>
<dbReference type="GeneID" id="39730082"/>
<comment type="subcellular location">
    <subcellularLocation>
        <location evidence="2">Endomembrane system</location>
    </subcellularLocation>
</comment>
<evidence type="ECO:0000256" key="9">
    <source>
        <dbReference type="ARBA" id="ARBA00022833"/>
    </source>
</evidence>
<dbReference type="Proteomes" id="UP000220797">
    <property type="component" value="Unassembled WGS sequence"/>
</dbReference>
<evidence type="ECO:0000256" key="12">
    <source>
        <dbReference type="SAM" id="MobiDB-lite"/>
    </source>
</evidence>
<feature type="region of interest" description="Disordered" evidence="12">
    <location>
        <begin position="265"/>
        <end position="345"/>
    </location>
</feature>
<keyword evidence="7 11" id="KW-0863">Zinc-finger</keyword>
<keyword evidence="9" id="KW-0862">Zinc</keyword>
<dbReference type="CDD" id="cd16745">
    <property type="entry name" value="RING-HC_AtRMA-like"/>
    <property type="match status" value="1"/>
</dbReference>
<dbReference type="PROSITE" id="PS50089">
    <property type="entry name" value="ZF_RING_2"/>
    <property type="match status" value="1"/>
</dbReference>
<feature type="transmembrane region" description="Helical" evidence="13">
    <location>
        <begin position="500"/>
        <end position="519"/>
    </location>
</feature>
<evidence type="ECO:0000256" key="3">
    <source>
        <dbReference type="ARBA" id="ARBA00004906"/>
    </source>
</evidence>
<reference evidence="15" key="1">
    <citation type="submission" date="2015-04" db="EMBL/GenBank/DDBJ databases">
        <authorList>
            <consortium name="Pathogen Informatics"/>
        </authorList>
    </citation>
    <scope>NUCLEOTIDE SEQUENCE [LARGE SCALE GENOMIC DNA]</scope>
    <source>
        <strain evidence="15">8A</strain>
    </source>
</reference>